<proteinExistence type="predicted"/>
<keyword evidence="1" id="KW-1133">Transmembrane helix</keyword>
<evidence type="ECO:0000256" key="1">
    <source>
        <dbReference type="SAM" id="Phobius"/>
    </source>
</evidence>
<evidence type="ECO:0000313" key="2">
    <source>
        <dbReference type="EMBL" id="ALF00565.1"/>
    </source>
</evidence>
<protein>
    <submittedName>
        <fullName evidence="2">Holin</fullName>
    </submittedName>
</protein>
<gene>
    <name evidence="2" type="ORF">SEA_BRICOLE_37</name>
</gene>
<name>A0A0M3UKK3_9CAUD</name>
<dbReference type="Proteomes" id="UP000221469">
    <property type="component" value="Segment"/>
</dbReference>
<keyword evidence="1" id="KW-0812">Transmembrane</keyword>
<sequence>MKVREVKKAIAAGATALAGMEGLAAALEASATHPWVHAVAVGFSLLVTGATWLVRNKATVDQVLDAFESDPVVAEAVIERATDDPYAVEKAVEKHPTLAEVLIASYED</sequence>
<keyword evidence="1" id="KW-0472">Membrane</keyword>
<dbReference type="EMBL" id="KT591491">
    <property type="protein sequence ID" value="ALF00565.1"/>
    <property type="molecule type" value="Genomic_DNA"/>
</dbReference>
<reference evidence="2 3" key="1">
    <citation type="submission" date="2015-08" db="EMBL/GenBank/DDBJ databases">
        <authorList>
            <person name="Barekzi N."/>
            <person name="Doss J.H."/>
            <person name="Bluford J."/>
            <person name="Fizer S."/>
            <person name="Garofalo A.E."/>
            <person name="Gasalao M.B."/>
            <person name="Griffin J."/>
            <person name="Henderson C.M."/>
            <person name="Hyre A.N."/>
            <person name="Irons L.B."/>
            <person name="Jafree E."/>
            <person name="Kanda K."/>
            <person name="Matthews D."/>
            <person name="Mclaren B."/>
            <person name="Moriarty A."/>
            <person name="Northam N."/>
            <person name="Ryan M."/>
            <person name="Smith D.E."/>
            <person name="Vanselow D."/>
            <person name="Welch J."/>
            <person name="Gauthier D."/>
            <person name="Anders K.R."/>
            <person name="Bradley K.W."/>
            <person name="Asai D.J."/>
            <person name="Bowman C.A."/>
            <person name="Russell D.A."/>
            <person name="Pope W.H."/>
            <person name="Jacobs-Sera D."/>
            <person name="Hendrix R.W."/>
            <person name="Hatfull G.F."/>
        </authorList>
    </citation>
    <scope>NUCLEOTIDE SEQUENCE [LARGE SCALE GENOMIC DNA]</scope>
</reference>
<accession>A0A0M3UKK3</accession>
<organism evidence="2 3">
    <name type="scientific">Mycobacterium phage Bricole</name>
    <dbReference type="NCBI Taxonomy" id="1718601"/>
    <lineage>
        <taxon>Viruses</taxon>
        <taxon>Duplodnaviria</taxon>
        <taxon>Heunggongvirae</taxon>
        <taxon>Uroviricota</taxon>
        <taxon>Caudoviricetes</taxon>
        <taxon>Vilmaviridae</taxon>
        <taxon>Mclasvirinae</taxon>
        <taxon>Bongovirus</taxon>
        <taxon>Bongovirus bongo</taxon>
    </lineage>
</organism>
<evidence type="ECO:0000313" key="3">
    <source>
        <dbReference type="Proteomes" id="UP000221469"/>
    </source>
</evidence>
<feature type="transmembrane region" description="Helical" evidence="1">
    <location>
        <begin position="36"/>
        <end position="54"/>
    </location>
</feature>